<gene>
    <name evidence="1" type="ORF">NX720_18835</name>
</gene>
<reference evidence="1" key="1">
    <citation type="submission" date="2022-10" db="EMBL/GenBank/DDBJ databases">
        <title>Completed Genome Sequence of two octocoral isolated bacterium, Endozoicomonas euniceicola EF212T and Endozoicomonas gorgoniicola PS125T.</title>
        <authorList>
            <person name="Chiou Y.-J."/>
            <person name="Chen Y.-H."/>
        </authorList>
    </citation>
    <scope>NUCLEOTIDE SEQUENCE</scope>
    <source>
        <strain evidence="1">EF212</strain>
    </source>
</reference>
<dbReference type="NCBIfam" id="NF047593">
    <property type="entry name" value="IS66_ISAeme5_TnpA"/>
    <property type="match status" value="1"/>
</dbReference>
<name>A0ABY6GS86_9GAMM</name>
<dbReference type="Proteomes" id="UP001163255">
    <property type="component" value="Chromosome"/>
</dbReference>
<sequence>MTAHATPAFIVPEITMATETNRPKRLSQSQWQALITEQQNGTATQSEFCRSKGLCLATFYNWKKKLNNSDKPAEQKAPEFIELPVASEPLPRQTWDIELELPGNVILRMRQ</sequence>
<dbReference type="EMBL" id="CP103300">
    <property type="protein sequence ID" value="UYM14926.1"/>
    <property type="molecule type" value="Genomic_DNA"/>
</dbReference>
<accession>A0ABY6GS86</accession>
<evidence type="ECO:0000313" key="2">
    <source>
        <dbReference type="Proteomes" id="UP001163255"/>
    </source>
</evidence>
<evidence type="ECO:0000313" key="1">
    <source>
        <dbReference type="EMBL" id="UYM14926.1"/>
    </source>
</evidence>
<dbReference type="RefSeq" id="WP_262596673.1">
    <property type="nucleotide sequence ID" value="NZ_CP103300.1"/>
</dbReference>
<proteinExistence type="predicted"/>
<keyword evidence="2" id="KW-1185">Reference proteome</keyword>
<dbReference type="InterPro" id="IPR002514">
    <property type="entry name" value="Transposase_8"/>
</dbReference>
<protein>
    <submittedName>
        <fullName evidence="1">Transposase</fullName>
    </submittedName>
</protein>
<organism evidence="1 2">
    <name type="scientific">Endozoicomonas euniceicola</name>
    <dbReference type="NCBI Taxonomy" id="1234143"/>
    <lineage>
        <taxon>Bacteria</taxon>
        <taxon>Pseudomonadati</taxon>
        <taxon>Pseudomonadota</taxon>
        <taxon>Gammaproteobacteria</taxon>
        <taxon>Oceanospirillales</taxon>
        <taxon>Endozoicomonadaceae</taxon>
        <taxon>Endozoicomonas</taxon>
    </lineage>
</organism>
<dbReference type="Pfam" id="PF01527">
    <property type="entry name" value="HTH_Tnp_1"/>
    <property type="match status" value="1"/>
</dbReference>